<keyword evidence="3" id="KW-1185">Reference proteome</keyword>
<feature type="transmembrane region" description="Helical" evidence="1">
    <location>
        <begin position="112"/>
        <end position="130"/>
    </location>
</feature>
<protein>
    <submittedName>
        <fullName evidence="2">Uncharacterized protein</fullName>
    </submittedName>
</protein>
<feature type="transmembrane region" description="Helical" evidence="1">
    <location>
        <begin position="38"/>
        <end position="55"/>
    </location>
</feature>
<evidence type="ECO:0000313" key="2">
    <source>
        <dbReference type="EMBL" id="MFC4722045.1"/>
    </source>
</evidence>
<feature type="transmembrane region" description="Helical" evidence="1">
    <location>
        <begin position="212"/>
        <end position="232"/>
    </location>
</feature>
<keyword evidence="1" id="KW-1133">Transmembrane helix</keyword>
<dbReference type="Proteomes" id="UP001595953">
    <property type="component" value="Unassembled WGS sequence"/>
</dbReference>
<dbReference type="EMBL" id="JBHSGP010000012">
    <property type="protein sequence ID" value="MFC4722045.1"/>
    <property type="molecule type" value="Genomic_DNA"/>
</dbReference>
<feature type="transmembrane region" description="Helical" evidence="1">
    <location>
        <begin position="6"/>
        <end position="26"/>
    </location>
</feature>
<organism evidence="2 3">
    <name type="scientific">Geojedonia litorea</name>
    <dbReference type="NCBI Taxonomy" id="1268269"/>
    <lineage>
        <taxon>Bacteria</taxon>
        <taxon>Pseudomonadati</taxon>
        <taxon>Bacteroidota</taxon>
        <taxon>Flavobacteriia</taxon>
        <taxon>Flavobacteriales</taxon>
        <taxon>Flavobacteriaceae</taxon>
        <taxon>Geojedonia</taxon>
    </lineage>
</organism>
<accession>A0ABV9N4Y8</accession>
<keyword evidence="1" id="KW-0812">Transmembrane</keyword>
<keyword evidence="1" id="KW-0472">Membrane</keyword>
<feature type="transmembrane region" description="Helical" evidence="1">
    <location>
        <begin position="81"/>
        <end position="100"/>
    </location>
</feature>
<sequence length="238" mass="28362">MKDFILNNYSLIYRIFIGASAFFGLVTYKKYKTTNVRYFIFFLVYIFSFELLAGYPSALHDNPSLSHIKAFLKGTKFERNFWVYNLFWNLLSTLFLSFYYHKIIKIKPYKAVVKWAAIIFLAAAIVYLTFNFDEFFNRSVVFIKIMALIVILLNIVLYFIEILRGDKILTFYRSFNFYASAALLIWWLVTTPVVFYQIYYSTADLNFIKLRAQIFIFANIFMYSTFTFALLWSKPENN</sequence>
<gene>
    <name evidence="2" type="ORF">ACFO5O_06915</name>
</gene>
<proteinExistence type="predicted"/>
<dbReference type="RefSeq" id="WP_387962232.1">
    <property type="nucleotide sequence ID" value="NZ_JBHSGP010000012.1"/>
</dbReference>
<evidence type="ECO:0000256" key="1">
    <source>
        <dbReference type="SAM" id="Phobius"/>
    </source>
</evidence>
<feature type="transmembrane region" description="Helical" evidence="1">
    <location>
        <begin position="142"/>
        <end position="163"/>
    </location>
</feature>
<feature type="transmembrane region" description="Helical" evidence="1">
    <location>
        <begin position="175"/>
        <end position="200"/>
    </location>
</feature>
<comment type="caution">
    <text evidence="2">The sequence shown here is derived from an EMBL/GenBank/DDBJ whole genome shotgun (WGS) entry which is preliminary data.</text>
</comment>
<reference evidence="3" key="1">
    <citation type="journal article" date="2019" name="Int. J. Syst. Evol. Microbiol.">
        <title>The Global Catalogue of Microorganisms (GCM) 10K type strain sequencing project: providing services to taxonomists for standard genome sequencing and annotation.</title>
        <authorList>
            <consortium name="The Broad Institute Genomics Platform"/>
            <consortium name="The Broad Institute Genome Sequencing Center for Infectious Disease"/>
            <person name="Wu L."/>
            <person name="Ma J."/>
        </authorList>
    </citation>
    <scope>NUCLEOTIDE SEQUENCE [LARGE SCALE GENOMIC DNA]</scope>
    <source>
        <strain evidence="3">CCUG 63682</strain>
    </source>
</reference>
<evidence type="ECO:0000313" key="3">
    <source>
        <dbReference type="Proteomes" id="UP001595953"/>
    </source>
</evidence>
<name>A0ABV9N4Y8_9FLAO</name>